<evidence type="ECO:0000313" key="4">
    <source>
        <dbReference type="Proteomes" id="UP000326924"/>
    </source>
</evidence>
<feature type="binding site" evidence="1">
    <location>
        <position position="185"/>
    </location>
    <ligand>
        <name>ATP</name>
        <dbReference type="ChEBI" id="CHEBI:30616"/>
    </ligand>
</feature>
<organism evidence="3 4">
    <name type="scientific">Sphaerosporella brunnea</name>
    <dbReference type="NCBI Taxonomy" id="1250544"/>
    <lineage>
        <taxon>Eukaryota</taxon>
        <taxon>Fungi</taxon>
        <taxon>Dikarya</taxon>
        <taxon>Ascomycota</taxon>
        <taxon>Pezizomycotina</taxon>
        <taxon>Pezizomycetes</taxon>
        <taxon>Pezizales</taxon>
        <taxon>Pyronemataceae</taxon>
        <taxon>Sphaerosporella</taxon>
    </lineage>
</organism>
<feature type="domain" description="Protein kinase" evidence="2">
    <location>
        <begin position="146"/>
        <end position="452"/>
    </location>
</feature>
<accession>A0A5J5EUM8</accession>
<keyword evidence="3" id="KW-0418">Kinase</keyword>
<protein>
    <submittedName>
        <fullName evidence="3">Kinase-like domain-containing protein</fullName>
    </submittedName>
</protein>
<dbReference type="Gene3D" id="1.10.510.10">
    <property type="entry name" value="Transferase(Phosphotransferase) domain 1"/>
    <property type="match status" value="2"/>
</dbReference>
<reference evidence="3 4" key="1">
    <citation type="submission" date="2019-09" db="EMBL/GenBank/DDBJ databases">
        <title>Draft genome of the ectomycorrhizal ascomycete Sphaerosporella brunnea.</title>
        <authorList>
            <consortium name="DOE Joint Genome Institute"/>
            <person name="Benucci G.M."/>
            <person name="Marozzi G."/>
            <person name="Antonielli L."/>
            <person name="Sanchez S."/>
            <person name="Marco P."/>
            <person name="Wang X."/>
            <person name="Falini L.B."/>
            <person name="Barry K."/>
            <person name="Haridas S."/>
            <person name="Lipzen A."/>
            <person name="Labutti K."/>
            <person name="Grigoriev I.V."/>
            <person name="Murat C."/>
            <person name="Martin F."/>
            <person name="Albertini E."/>
            <person name="Donnini D."/>
            <person name="Bonito G."/>
        </authorList>
    </citation>
    <scope>NUCLEOTIDE SEQUENCE [LARGE SCALE GENOMIC DNA]</scope>
    <source>
        <strain evidence="3 4">Sb_GMNB300</strain>
    </source>
</reference>
<dbReference type="InterPro" id="IPR000719">
    <property type="entry name" value="Prot_kinase_dom"/>
</dbReference>
<dbReference type="GO" id="GO:0004672">
    <property type="term" value="F:protein kinase activity"/>
    <property type="evidence" value="ECO:0007669"/>
    <property type="project" value="InterPro"/>
</dbReference>
<evidence type="ECO:0000313" key="3">
    <source>
        <dbReference type="EMBL" id="KAA8903438.1"/>
    </source>
</evidence>
<dbReference type="PROSITE" id="PS50011">
    <property type="entry name" value="PROTEIN_KINASE_DOM"/>
    <property type="match status" value="2"/>
</dbReference>
<evidence type="ECO:0000259" key="2">
    <source>
        <dbReference type="PROSITE" id="PS50011"/>
    </source>
</evidence>
<dbReference type="PANTHER" id="PTHR37542">
    <property type="entry name" value="HELO DOMAIN-CONTAINING PROTEIN-RELATED"/>
    <property type="match status" value="1"/>
</dbReference>
<dbReference type="Proteomes" id="UP000326924">
    <property type="component" value="Unassembled WGS sequence"/>
</dbReference>
<feature type="domain" description="Protein kinase" evidence="2">
    <location>
        <begin position="617"/>
        <end position="972"/>
    </location>
</feature>
<gene>
    <name evidence="3" type="ORF">FN846DRAFT_891131</name>
</gene>
<keyword evidence="1" id="KW-0547">Nucleotide-binding</keyword>
<comment type="caution">
    <text evidence="3">The sequence shown here is derived from an EMBL/GenBank/DDBJ whole genome shotgun (WGS) entry which is preliminary data.</text>
</comment>
<dbReference type="Pfam" id="PF24476">
    <property type="entry name" value="DUF7580"/>
    <property type="match status" value="1"/>
</dbReference>
<dbReference type="Pfam" id="PF00069">
    <property type="entry name" value="Pkinase"/>
    <property type="match status" value="1"/>
</dbReference>
<keyword evidence="1" id="KW-0067">ATP-binding</keyword>
<dbReference type="InterPro" id="IPR017441">
    <property type="entry name" value="Protein_kinase_ATP_BS"/>
</dbReference>
<dbReference type="OrthoDB" id="4062651at2759"/>
<dbReference type="GO" id="GO:0005524">
    <property type="term" value="F:ATP binding"/>
    <property type="evidence" value="ECO:0007669"/>
    <property type="project" value="UniProtKB-UniRule"/>
</dbReference>
<proteinExistence type="predicted"/>
<dbReference type="SUPFAM" id="SSF56112">
    <property type="entry name" value="Protein kinase-like (PK-like)"/>
    <property type="match status" value="2"/>
</dbReference>
<dbReference type="Gene3D" id="3.30.200.20">
    <property type="entry name" value="Phosphorylase Kinase, domain 1"/>
    <property type="match status" value="1"/>
</dbReference>
<keyword evidence="3" id="KW-0808">Transferase</keyword>
<dbReference type="InterPro" id="IPR056002">
    <property type="entry name" value="DUF7580"/>
</dbReference>
<name>A0A5J5EUM8_9PEZI</name>
<sequence length="972" mass="110812">MGGTVTVDKLRRQIEKLRIRSTNDRYFVSPRDLKNLFTREVIAEVLVECAVEEYQRPKITSRIFTEGRVVLAILIWKKWQHKLMSFVEHNALDNELPLDVERAKKIAETFGWDFAKNVQWEFLPRALEKEMSGYHCYFREEEILPFIDEVWLGEGGFGEVWKMSVLPSLQTFFPETASEIFVVRKKLRAGAKSGGRYLQREMECLRILDHLRHPNIIQLLGSYTYRDSHYFLFPLFQLDLEHFLKLDDRFGHFDKDFTFFTALQGLSSAIEKVHSLNLRTSDHDIELERIGYHHDIRPANVLVDSNSFFLADFGLARMKPGDKDSKTKWKSGLGDYVAPECIDEKLLHREVGRPLDIWSFGCMLSEIAVYMAGGPGAVKDFREQRHGPGFRANMTNQYFFHGGRLRPSVTGRFEDIQRSDNPTLRRLLEVTKSMLSISPKDRPTAAQVHQQLSSLSIDALFHAVQQAFTRYLEVTAQKDVQASTAATVKLQSARFAAWGKILELTGGGASADITAVLGDNGSLFRRTLLKLFGKLDLDAGNDQAPSSVVAFSIQKPIHDELQELIECLENALPTRHREKLRQVWLQDSLASSNETLHGIGSSLQSHQYSELGVLASTKLETRRLEGDETEVSEFNNPESASLLLSSDGLHIQKRFDEGLSIAQYHDKQVFVEWVSRTAKWNEMAHPARLQRMQLMAEVFHRSSKPSSFRVLKCIGFVAPTASSRSDYGFVYSFPEPTLRQRSIEGIQGNPKGLAPISLFEILNQRNKVDLPLGEKFRLAHKLVSCVGELHIVQWLHKNINSRNIIFFEEKGRVTSLSDALENPYLINFRYSRHSENASHSEKPVGTNRALPLYHHPDYTSGEHRFQETFDYYSIGILLLELGGWATMEQYLDHNPQLESNPSAFRDILIKKYVPRLKHLMGVTYTNVTLACLKSDFGMETMGCSAGVDGHTVLGKFYDKVVVPLGELSRYPI</sequence>
<dbReference type="AlphaFoldDB" id="A0A5J5EUM8"/>
<dbReference type="CDD" id="cd00180">
    <property type="entry name" value="PKc"/>
    <property type="match status" value="1"/>
</dbReference>
<dbReference type="InterPro" id="IPR011009">
    <property type="entry name" value="Kinase-like_dom_sf"/>
</dbReference>
<evidence type="ECO:0000256" key="1">
    <source>
        <dbReference type="PROSITE-ProRule" id="PRU10141"/>
    </source>
</evidence>
<dbReference type="InParanoid" id="A0A5J5EUM8"/>
<dbReference type="EMBL" id="VXIS01000117">
    <property type="protein sequence ID" value="KAA8903438.1"/>
    <property type="molecule type" value="Genomic_DNA"/>
</dbReference>
<dbReference type="PROSITE" id="PS00107">
    <property type="entry name" value="PROTEIN_KINASE_ATP"/>
    <property type="match status" value="1"/>
</dbReference>
<keyword evidence="4" id="KW-1185">Reference proteome</keyword>
<dbReference type="PANTHER" id="PTHR37542:SF3">
    <property type="entry name" value="PRION-INHIBITION AND PROPAGATION HELO DOMAIN-CONTAINING PROTEIN"/>
    <property type="match status" value="1"/>
</dbReference>